<name>A0A1Y1JM03_PLAGO</name>
<dbReference type="EMBL" id="BDQF01000012">
    <property type="protein sequence ID" value="GAW81862.1"/>
    <property type="molecule type" value="Genomic_DNA"/>
</dbReference>
<evidence type="ECO:0000313" key="2">
    <source>
        <dbReference type="Proteomes" id="UP000195521"/>
    </source>
</evidence>
<comment type="caution">
    <text evidence="1">The sequence shown here is derived from an EMBL/GenBank/DDBJ whole genome shotgun (WGS) entry which is preliminary data.</text>
</comment>
<proteinExistence type="predicted"/>
<dbReference type="RefSeq" id="XP_028544451.1">
    <property type="nucleotide sequence ID" value="XM_028688650.1"/>
</dbReference>
<dbReference type="AlphaFoldDB" id="A0A1Y1JM03"/>
<gene>
    <name evidence="1" type="ORF">PGO_113160</name>
</gene>
<dbReference type="OMA" id="NDPKCLV"/>
<reference evidence="2" key="1">
    <citation type="submission" date="2017-04" db="EMBL/GenBank/DDBJ databases">
        <title>Plasmodium gonderi genome.</title>
        <authorList>
            <person name="Arisue N."/>
            <person name="Honma H."/>
            <person name="Kawai S."/>
            <person name="Tougan T."/>
            <person name="Tanabe K."/>
            <person name="Horii T."/>
        </authorList>
    </citation>
    <scope>NUCLEOTIDE SEQUENCE [LARGE SCALE GENOMIC DNA]</scope>
    <source>
        <strain evidence="2">ATCC 30045</strain>
    </source>
</reference>
<dbReference type="GeneID" id="39748594"/>
<evidence type="ECO:0000313" key="1">
    <source>
        <dbReference type="EMBL" id="GAW81862.1"/>
    </source>
</evidence>
<protein>
    <submittedName>
        <fullName evidence="1">Uncharacterized protein</fullName>
    </submittedName>
</protein>
<sequence length="149" mass="17448">MSYGWLTESTLFGKKEKVIELSKDKLFSESKDNKKSENSIDQLNGIVNSYLQNVKENKKNQIGRKKLSYHEKLYNGKNDGVEKRNNRDKKLTSVKKQINKVKKYEQLQKKGCNDPKCLVNFESKKEIENELEEIRKLKAQKSGQNYVEN</sequence>
<organism evidence="1 2">
    <name type="scientific">Plasmodium gonderi</name>
    <dbReference type="NCBI Taxonomy" id="77519"/>
    <lineage>
        <taxon>Eukaryota</taxon>
        <taxon>Sar</taxon>
        <taxon>Alveolata</taxon>
        <taxon>Apicomplexa</taxon>
        <taxon>Aconoidasida</taxon>
        <taxon>Haemosporida</taxon>
        <taxon>Plasmodiidae</taxon>
        <taxon>Plasmodium</taxon>
        <taxon>Plasmodium (Plasmodium)</taxon>
    </lineage>
</organism>
<dbReference type="OrthoDB" id="378720at2759"/>
<accession>A0A1Y1JM03</accession>
<keyword evidence="2" id="KW-1185">Reference proteome</keyword>
<dbReference type="Proteomes" id="UP000195521">
    <property type="component" value="Unassembled WGS sequence"/>
</dbReference>